<gene>
    <name evidence="2" type="ORF">APLA_LOCUS13673</name>
</gene>
<name>A0A8S1ARI1_ARCPL</name>
<dbReference type="AlphaFoldDB" id="A0A8S1ARI1"/>
<dbReference type="PANTHER" id="PTHR34415:SF1">
    <property type="entry name" value="INTEGRASE CATALYTIC DOMAIN-CONTAINING PROTEIN"/>
    <property type="match status" value="1"/>
</dbReference>
<comment type="caution">
    <text evidence="2">The sequence shown here is derived from an EMBL/GenBank/DDBJ whole genome shotgun (WGS) entry which is preliminary data.</text>
</comment>
<sequence>MVEGTSKNPLTKNNVFAYVCTENEYNKVSNLIASAVYHRLTATEKTDITHIRLIADGCGGQNKNCIVLGTCSKWLLENPCIHSIELIFPVTGHYFMPADQQFGVIERKLKNKEVILHPNEITEIIRETSSIVKFGSDCIVSDWRDKVRKVLKQTTSCSVQFKE</sequence>
<dbReference type="OrthoDB" id="6779410at2759"/>
<dbReference type="Proteomes" id="UP000494106">
    <property type="component" value="Unassembled WGS sequence"/>
</dbReference>
<proteinExistence type="predicted"/>
<dbReference type="Pfam" id="PF25273">
    <property type="entry name" value="DUF7869"/>
    <property type="match status" value="1"/>
</dbReference>
<dbReference type="InterPro" id="IPR057191">
    <property type="entry name" value="DUF7869"/>
</dbReference>
<evidence type="ECO:0000313" key="3">
    <source>
        <dbReference type="Proteomes" id="UP000494106"/>
    </source>
</evidence>
<feature type="domain" description="DUF7869" evidence="1">
    <location>
        <begin position="13"/>
        <end position="153"/>
    </location>
</feature>
<keyword evidence="3" id="KW-1185">Reference proteome</keyword>
<accession>A0A8S1ARI1</accession>
<evidence type="ECO:0000259" key="1">
    <source>
        <dbReference type="Pfam" id="PF25273"/>
    </source>
</evidence>
<organism evidence="2 3">
    <name type="scientific">Arctia plantaginis</name>
    <name type="common">Wood tiger moth</name>
    <name type="synonym">Phalaena plantaginis</name>
    <dbReference type="NCBI Taxonomy" id="874455"/>
    <lineage>
        <taxon>Eukaryota</taxon>
        <taxon>Metazoa</taxon>
        <taxon>Ecdysozoa</taxon>
        <taxon>Arthropoda</taxon>
        <taxon>Hexapoda</taxon>
        <taxon>Insecta</taxon>
        <taxon>Pterygota</taxon>
        <taxon>Neoptera</taxon>
        <taxon>Endopterygota</taxon>
        <taxon>Lepidoptera</taxon>
        <taxon>Glossata</taxon>
        <taxon>Ditrysia</taxon>
        <taxon>Noctuoidea</taxon>
        <taxon>Erebidae</taxon>
        <taxon>Arctiinae</taxon>
        <taxon>Arctia</taxon>
    </lineage>
</organism>
<protein>
    <recommendedName>
        <fullName evidence="1">DUF7869 domain-containing protein</fullName>
    </recommendedName>
</protein>
<evidence type="ECO:0000313" key="2">
    <source>
        <dbReference type="EMBL" id="CAB3252753.1"/>
    </source>
</evidence>
<dbReference type="EMBL" id="CADEBC010000558">
    <property type="protein sequence ID" value="CAB3252753.1"/>
    <property type="molecule type" value="Genomic_DNA"/>
</dbReference>
<reference evidence="2 3" key="1">
    <citation type="submission" date="2020-04" db="EMBL/GenBank/DDBJ databases">
        <authorList>
            <person name="Wallbank WR R."/>
            <person name="Pardo Diaz C."/>
            <person name="Kozak K."/>
            <person name="Martin S."/>
            <person name="Jiggins C."/>
            <person name="Moest M."/>
            <person name="Warren A I."/>
            <person name="Byers J.R.P. K."/>
            <person name="Montejo-Kovacevich G."/>
            <person name="Yen C E."/>
        </authorList>
    </citation>
    <scope>NUCLEOTIDE SEQUENCE [LARGE SCALE GENOMIC DNA]</scope>
</reference>
<dbReference type="PANTHER" id="PTHR34415">
    <property type="entry name" value="INTEGRASE CATALYTIC DOMAIN-CONTAINING PROTEIN"/>
    <property type="match status" value="1"/>
</dbReference>